<evidence type="ECO:0000313" key="4">
    <source>
        <dbReference type="EMBL" id="MCU6797684.1"/>
    </source>
</evidence>
<evidence type="ECO:0000256" key="1">
    <source>
        <dbReference type="ARBA" id="ARBA00023125"/>
    </source>
</evidence>
<dbReference type="RefSeq" id="WP_262688423.1">
    <property type="nucleotide sequence ID" value="NZ_JAOQIO010000124.1"/>
</dbReference>
<accession>A0ABT2USS2</accession>
<feature type="DNA-binding region" description="H-T-H motif" evidence="2">
    <location>
        <begin position="33"/>
        <end position="52"/>
    </location>
</feature>
<dbReference type="InterPro" id="IPR001647">
    <property type="entry name" value="HTH_TetR"/>
</dbReference>
<feature type="domain" description="HTH tetR-type" evidence="3">
    <location>
        <begin position="10"/>
        <end position="70"/>
    </location>
</feature>
<dbReference type="Pfam" id="PF14278">
    <property type="entry name" value="TetR_C_8"/>
    <property type="match status" value="1"/>
</dbReference>
<gene>
    <name evidence="4" type="ORF">OB236_36730</name>
</gene>
<dbReference type="Pfam" id="PF00440">
    <property type="entry name" value="TetR_N"/>
    <property type="match status" value="1"/>
</dbReference>
<reference evidence="4 5" key="1">
    <citation type="submission" date="2022-09" db="EMBL/GenBank/DDBJ databases">
        <authorList>
            <person name="Han X.L."/>
            <person name="Wang Q."/>
            <person name="Lu T."/>
        </authorList>
    </citation>
    <scope>NUCLEOTIDE SEQUENCE [LARGE SCALE GENOMIC DNA]</scope>
    <source>
        <strain evidence="4 5">WQ 127069</strain>
    </source>
</reference>
<dbReference type="SUPFAM" id="SSF46689">
    <property type="entry name" value="Homeodomain-like"/>
    <property type="match status" value="1"/>
</dbReference>
<evidence type="ECO:0000313" key="5">
    <source>
        <dbReference type="Proteomes" id="UP001652445"/>
    </source>
</evidence>
<dbReference type="PANTHER" id="PTHR43479">
    <property type="entry name" value="ACREF/ENVCD OPERON REPRESSOR-RELATED"/>
    <property type="match status" value="1"/>
</dbReference>
<dbReference type="InterPro" id="IPR050624">
    <property type="entry name" value="HTH-type_Tx_Regulator"/>
</dbReference>
<dbReference type="PROSITE" id="PS50977">
    <property type="entry name" value="HTH_TETR_2"/>
    <property type="match status" value="1"/>
</dbReference>
<dbReference type="InterPro" id="IPR009057">
    <property type="entry name" value="Homeodomain-like_sf"/>
</dbReference>
<evidence type="ECO:0000259" key="3">
    <source>
        <dbReference type="PROSITE" id="PS50977"/>
    </source>
</evidence>
<comment type="caution">
    <text evidence="4">The sequence shown here is derived from an EMBL/GenBank/DDBJ whole genome shotgun (WGS) entry which is preliminary data.</text>
</comment>
<dbReference type="PANTHER" id="PTHR43479:SF7">
    <property type="entry name" value="TETR-FAMILY TRANSCRIPTIONAL REGULATOR"/>
    <property type="match status" value="1"/>
</dbReference>
<dbReference type="Proteomes" id="UP001652445">
    <property type="component" value="Unassembled WGS sequence"/>
</dbReference>
<name>A0ABT2USS2_9BACL</name>
<sequence>MPKKIDLRVIKTRELIRRAFLELIVEKGYEAITIQDIAERSMTNRNTFYLHYTDKKDLLEIVTDEVLDELTIKLTAVIANETDQLSKSQAIIRTVFEHVLEHSVFSKAMLGKHEVPRFHDKMKQIIHHIFHQVLNQISAQTPDSKRVPNDFLENCLSSLYIGTIVWWVEHDFHYSAEQMTVIMSEVITKGPIQAAGFLGSEQV</sequence>
<organism evidence="4 5">
    <name type="scientific">Paenibacillus baimaensis</name>
    <dbReference type="NCBI Taxonomy" id="2982185"/>
    <lineage>
        <taxon>Bacteria</taxon>
        <taxon>Bacillati</taxon>
        <taxon>Bacillota</taxon>
        <taxon>Bacilli</taxon>
        <taxon>Bacillales</taxon>
        <taxon>Paenibacillaceae</taxon>
        <taxon>Paenibacillus</taxon>
    </lineage>
</organism>
<proteinExistence type="predicted"/>
<protein>
    <submittedName>
        <fullName evidence="4">TetR/AcrR family transcriptional regulator</fullName>
    </submittedName>
</protein>
<dbReference type="EMBL" id="JAOQIO010000124">
    <property type="protein sequence ID" value="MCU6797684.1"/>
    <property type="molecule type" value="Genomic_DNA"/>
</dbReference>
<evidence type="ECO:0000256" key="2">
    <source>
        <dbReference type="PROSITE-ProRule" id="PRU00335"/>
    </source>
</evidence>
<keyword evidence="5" id="KW-1185">Reference proteome</keyword>
<dbReference type="Gene3D" id="1.10.357.10">
    <property type="entry name" value="Tetracycline Repressor, domain 2"/>
    <property type="match status" value="1"/>
</dbReference>
<dbReference type="InterPro" id="IPR039532">
    <property type="entry name" value="TetR_C_Firmicutes"/>
</dbReference>
<keyword evidence="1 2" id="KW-0238">DNA-binding</keyword>
<dbReference type="PRINTS" id="PR00455">
    <property type="entry name" value="HTHTETR"/>
</dbReference>